<dbReference type="Pfam" id="PF05050">
    <property type="entry name" value="Methyltransf_21"/>
    <property type="match status" value="1"/>
</dbReference>
<reference evidence="2" key="2">
    <citation type="submission" date="2023-01" db="EMBL/GenBank/DDBJ databases">
        <title>Draft genome sequence of Portibacter lacus strain NBRC 108769.</title>
        <authorList>
            <person name="Sun Q."/>
            <person name="Mori K."/>
        </authorList>
    </citation>
    <scope>NUCLEOTIDE SEQUENCE</scope>
    <source>
        <strain evidence="2">NBRC 108769</strain>
    </source>
</reference>
<proteinExistence type="predicted"/>
<evidence type="ECO:0000313" key="3">
    <source>
        <dbReference type="Proteomes" id="UP001156666"/>
    </source>
</evidence>
<dbReference type="SUPFAM" id="SSF53335">
    <property type="entry name" value="S-adenosyl-L-methionine-dependent methyltransferases"/>
    <property type="match status" value="1"/>
</dbReference>
<dbReference type="PANTHER" id="PTHR36973:SF4">
    <property type="entry name" value="NODULATION PROTEIN"/>
    <property type="match status" value="1"/>
</dbReference>
<protein>
    <recommendedName>
        <fullName evidence="1">Methyltransferase FkbM domain-containing protein</fullName>
    </recommendedName>
</protein>
<dbReference type="RefSeq" id="WP_235292790.1">
    <property type="nucleotide sequence ID" value="NZ_BSOH01000023.1"/>
</dbReference>
<gene>
    <name evidence="2" type="ORF">GCM10007940_34590</name>
</gene>
<name>A0AA37SVC1_9BACT</name>
<dbReference type="EMBL" id="BSOH01000023">
    <property type="protein sequence ID" value="GLR18843.1"/>
    <property type="molecule type" value="Genomic_DNA"/>
</dbReference>
<evidence type="ECO:0000313" key="2">
    <source>
        <dbReference type="EMBL" id="GLR18843.1"/>
    </source>
</evidence>
<dbReference type="InterPro" id="IPR006342">
    <property type="entry name" value="FkbM_mtfrase"/>
</dbReference>
<dbReference type="PANTHER" id="PTHR36973">
    <property type="entry name" value="SLL1456 PROTEIN-RELATED"/>
    <property type="match status" value="1"/>
</dbReference>
<dbReference type="NCBIfam" id="TIGR01444">
    <property type="entry name" value="fkbM_fam"/>
    <property type="match status" value="1"/>
</dbReference>
<dbReference type="InterPro" id="IPR053188">
    <property type="entry name" value="FkbM_Methyltransferase"/>
</dbReference>
<dbReference type="GO" id="GO:0008171">
    <property type="term" value="F:O-methyltransferase activity"/>
    <property type="evidence" value="ECO:0007669"/>
    <property type="project" value="TreeGrafter"/>
</dbReference>
<dbReference type="Gene3D" id="3.40.50.150">
    <property type="entry name" value="Vaccinia Virus protein VP39"/>
    <property type="match status" value="1"/>
</dbReference>
<feature type="domain" description="Methyltransferase FkbM" evidence="1">
    <location>
        <begin position="57"/>
        <end position="228"/>
    </location>
</feature>
<comment type="caution">
    <text evidence="2">The sequence shown here is derived from an EMBL/GenBank/DDBJ whole genome shotgun (WGS) entry which is preliminary data.</text>
</comment>
<accession>A0AA37SVC1</accession>
<dbReference type="AlphaFoldDB" id="A0AA37SVC1"/>
<organism evidence="2 3">
    <name type="scientific">Portibacter lacus</name>
    <dbReference type="NCBI Taxonomy" id="1099794"/>
    <lineage>
        <taxon>Bacteria</taxon>
        <taxon>Pseudomonadati</taxon>
        <taxon>Bacteroidota</taxon>
        <taxon>Saprospiria</taxon>
        <taxon>Saprospirales</taxon>
        <taxon>Haliscomenobacteraceae</taxon>
        <taxon>Portibacter</taxon>
    </lineage>
</organism>
<dbReference type="Proteomes" id="UP001156666">
    <property type="component" value="Unassembled WGS sequence"/>
</dbReference>
<dbReference type="InterPro" id="IPR029063">
    <property type="entry name" value="SAM-dependent_MTases_sf"/>
</dbReference>
<keyword evidence="3" id="KW-1185">Reference proteome</keyword>
<reference evidence="2" key="1">
    <citation type="journal article" date="2014" name="Int. J. Syst. Evol. Microbiol.">
        <title>Complete genome sequence of Corynebacterium casei LMG S-19264T (=DSM 44701T), isolated from a smear-ripened cheese.</title>
        <authorList>
            <consortium name="US DOE Joint Genome Institute (JGI-PGF)"/>
            <person name="Walter F."/>
            <person name="Albersmeier A."/>
            <person name="Kalinowski J."/>
            <person name="Ruckert C."/>
        </authorList>
    </citation>
    <scope>NUCLEOTIDE SEQUENCE</scope>
    <source>
        <strain evidence="2">NBRC 108769</strain>
    </source>
</reference>
<sequence>MKLFRTISSSDNFNRLKLKFFKNSNIFFKLKRFLPSTSESLRTKLISDFYNIKVIIDIGANKGQFSEQQLILGYKGKIVSFEPSQNAHDALSKRAEKYANWTVHEPLAIGEKDSELEFHEYTDSVFNSFLKVKEDFRKDKDYLKDVVVRKVKVARLDDLLPSILTSESDNFLLKIDTQGYEKQVLEGCKNYIKKASIIKIEIPVKAMYENVEWTFYDTIEYMKELNFHPINFDIEGVNKNGIVRTIDMSFLNTNMHKLHAN</sequence>
<evidence type="ECO:0000259" key="1">
    <source>
        <dbReference type="Pfam" id="PF05050"/>
    </source>
</evidence>